<evidence type="ECO:0000256" key="4">
    <source>
        <dbReference type="ARBA" id="ARBA00023012"/>
    </source>
</evidence>
<gene>
    <name evidence="6" type="ORF">Q4T40_13700</name>
</gene>
<dbReference type="EC" id="2.7.13.3" evidence="2"/>
<dbReference type="Proteomes" id="UP001254848">
    <property type="component" value="Unassembled WGS sequence"/>
</dbReference>
<proteinExistence type="predicted"/>
<dbReference type="InterPro" id="IPR005467">
    <property type="entry name" value="His_kinase_dom"/>
</dbReference>
<feature type="domain" description="Histidine kinase" evidence="5">
    <location>
        <begin position="1"/>
        <end position="106"/>
    </location>
</feature>
<keyword evidence="6" id="KW-0547">Nucleotide-binding</keyword>
<dbReference type="PANTHER" id="PTHR43065">
    <property type="entry name" value="SENSOR HISTIDINE KINASE"/>
    <property type="match status" value="1"/>
</dbReference>
<comment type="caution">
    <text evidence="6">The sequence shown here is derived from an EMBL/GenBank/DDBJ whole genome shotgun (WGS) entry which is preliminary data.</text>
</comment>
<evidence type="ECO:0000256" key="2">
    <source>
        <dbReference type="ARBA" id="ARBA00012438"/>
    </source>
</evidence>
<dbReference type="SMART" id="SM00387">
    <property type="entry name" value="HATPase_c"/>
    <property type="match status" value="1"/>
</dbReference>
<dbReference type="PRINTS" id="PR00344">
    <property type="entry name" value="BCTRLSENSOR"/>
</dbReference>
<dbReference type="InterPro" id="IPR004358">
    <property type="entry name" value="Sig_transdc_His_kin-like_C"/>
</dbReference>
<protein>
    <recommendedName>
        <fullName evidence="2">histidine kinase</fullName>
        <ecNumber evidence="2">2.7.13.3</ecNumber>
    </recommendedName>
</protein>
<comment type="catalytic activity">
    <reaction evidence="1">
        <text>ATP + protein L-histidine = ADP + protein N-phospho-L-histidine.</text>
        <dbReference type="EC" id="2.7.13.3"/>
    </reaction>
</comment>
<dbReference type="RefSeq" id="WP_413780789.1">
    <property type="nucleotide sequence ID" value="NZ_JAUOZS010000001.1"/>
</dbReference>
<evidence type="ECO:0000256" key="1">
    <source>
        <dbReference type="ARBA" id="ARBA00000085"/>
    </source>
</evidence>
<accession>A0ABU3NZS7</accession>
<dbReference type="Pfam" id="PF02518">
    <property type="entry name" value="HATPase_c"/>
    <property type="match status" value="1"/>
</dbReference>
<name>A0ABU3NZS7_9FIRM</name>
<evidence type="ECO:0000256" key="3">
    <source>
        <dbReference type="ARBA" id="ARBA00022777"/>
    </source>
</evidence>
<keyword evidence="3" id="KW-0808">Transferase</keyword>
<dbReference type="SUPFAM" id="SSF55874">
    <property type="entry name" value="ATPase domain of HSP90 chaperone/DNA topoisomerase II/histidine kinase"/>
    <property type="match status" value="1"/>
</dbReference>
<keyword evidence="6" id="KW-0067">ATP-binding</keyword>
<sequence>MRELALHILDLVQNSLEAGASRVLLEIIEDSGADTLTIRVSDDGRGMDAETRRRVIDPFVTTRTTRRVGLGLPLIDMSTKQCGGYLKIDSTVGRGTTVEAVYRHSHLDRPPLGNIAATVKTLVIANPDTDLIYRHSVDDAVFTLTTRELTEILGDMPLTHPDVIVWLDEYIAANEANLYGGVQHENS</sequence>
<evidence type="ECO:0000313" key="6">
    <source>
        <dbReference type="EMBL" id="MDT8902304.1"/>
    </source>
</evidence>
<reference evidence="6 7" key="1">
    <citation type="submission" date="2023-07" db="EMBL/GenBank/DDBJ databases">
        <title>The novel representative of Negativicutes class, Anaeroselena agilis gen. nov. sp. nov.</title>
        <authorList>
            <person name="Prokofeva M.I."/>
            <person name="Elcheninov A.G."/>
            <person name="Klyukina A."/>
            <person name="Kublanov I.V."/>
            <person name="Frolov E.N."/>
            <person name="Podosokorskaya O.A."/>
        </authorList>
    </citation>
    <scope>NUCLEOTIDE SEQUENCE [LARGE SCALE GENOMIC DNA]</scope>
    <source>
        <strain evidence="6 7">4137-cl</strain>
    </source>
</reference>
<keyword evidence="3" id="KW-0418">Kinase</keyword>
<organism evidence="6 7">
    <name type="scientific">Anaeroselena agilis</name>
    <dbReference type="NCBI Taxonomy" id="3063788"/>
    <lineage>
        <taxon>Bacteria</taxon>
        <taxon>Bacillati</taxon>
        <taxon>Bacillota</taxon>
        <taxon>Negativicutes</taxon>
        <taxon>Acetonemataceae</taxon>
        <taxon>Anaeroselena</taxon>
    </lineage>
</organism>
<dbReference type="EMBL" id="JAUOZS010000001">
    <property type="protein sequence ID" value="MDT8902304.1"/>
    <property type="molecule type" value="Genomic_DNA"/>
</dbReference>
<dbReference type="InterPro" id="IPR003594">
    <property type="entry name" value="HATPase_dom"/>
</dbReference>
<evidence type="ECO:0000259" key="5">
    <source>
        <dbReference type="PROSITE" id="PS50109"/>
    </source>
</evidence>
<dbReference type="InterPro" id="IPR036890">
    <property type="entry name" value="HATPase_C_sf"/>
</dbReference>
<dbReference type="GO" id="GO:0005524">
    <property type="term" value="F:ATP binding"/>
    <property type="evidence" value="ECO:0007669"/>
    <property type="project" value="UniProtKB-KW"/>
</dbReference>
<evidence type="ECO:0000313" key="7">
    <source>
        <dbReference type="Proteomes" id="UP001254848"/>
    </source>
</evidence>
<dbReference type="PROSITE" id="PS50109">
    <property type="entry name" value="HIS_KIN"/>
    <property type="match status" value="1"/>
</dbReference>
<dbReference type="Gene3D" id="3.30.565.10">
    <property type="entry name" value="Histidine kinase-like ATPase, C-terminal domain"/>
    <property type="match status" value="1"/>
</dbReference>
<keyword evidence="7" id="KW-1185">Reference proteome</keyword>
<dbReference type="PANTHER" id="PTHR43065:SF29">
    <property type="entry name" value="SENSOR PROTEIN KINASE FLES"/>
    <property type="match status" value="1"/>
</dbReference>
<keyword evidence="4" id="KW-0902">Two-component regulatory system</keyword>